<dbReference type="Proteomes" id="UP000594034">
    <property type="component" value="Chromosome"/>
</dbReference>
<evidence type="ECO:0000313" key="1">
    <source>
        <dbReference type="EMBL" id="QFI53579.1"/>
    </source>
</evidence>
<dbReference type="EMBL" id="CP040449">
    <property type="protein sequence ID" value="QFI53579.1"/>
    <property type="molecule type" value="Genomic_DNA"/>
</dbReference>
<name>A0A5J6WR41_9GAMM</name>
<reference evidence="1 2" key="1">
    <citation type="submission" date="2019-05" db="EMBL/GenBank/DDBJ databases">
        <title>OXA-830, a novel chromosomally encoded expanded-spectrum class D beta-lactamase in Aeromonas simiae.</title>
        <authorList>
            <person name="Zhou W."/>
            <person name="Chen Q."/>
        </authorList>
    </citation>
    <scope>NUCLEOTIDE SEQUENCE [LARGE SCALE GENOMIC DNA]</scope>
    <source>
        <strain evidence="1 2">A6</strain>
    </source>
</reference>
<protein>
    <submittedName>
        <fullName evidence="1">DNA polymerase III subunit psi</fullName>
    </submittedName>
</protein>
<gene>
    <name evidence="1" type="ORF">FE240_01970</name>
</gene>
<evidence type="ECO:0000313" key="2">
    <source>
        <dbReference type="Proteomes" id="UP000594034"/>
    </source>
</evidence>
<sequence length="124" mass="13313">MQDSDPLDLRPAMLARMGIPTWQSRHSAEVTPAPTEEAPAPAGRLWLRAERLPAPAFLGDLCTLLGLSTDEVSLLPPGPLPAGQPEWLLLTEPDAAHPAALVCPLNPDAAAKRALWHQLRSLHA</sequence>
<accession>A0A5J6WR41</accession>
<proteinExistence type="predicted"/>
<keyword evidence="2" id="KW-1185">Reference proteome</keyword>
<dbReference type="KEGG" id="asim:FE240_01970"/>
<dbReference type="AlphaFoldDB" id="A0A5J6WR41"/>
<organism evidence="1 2">
    <name type="scientific">Aeromonas simiae</name>
    <dbReference type="NCBI Taxonomy" id="218936"/>
    <lineage>
        <taxon>Bacteria</taxon>
        <taxon>Pseudomonadati</taxon>
        <taxon>Pseudomonadota</taxon>
        <taxon>Gammaproteobacteria</taxon>
        <taxon>Aeromonadales</taxon>
        <taxon>Aeromonadaceae</taxon>
        <taxon>Aeromonas</taxon>
    </lineage>
</organism>
<dbReference type="RefSeq" id="WP_193003174.1">
    <property type="nucleotide sequence ID" value="NZ_CP040449.1"/>
</dbReference>